<keyword evidence="2" id="KW-1185">Reference proteome</keyword>
<proteinExistence type="predicted"/>
<gene>
    <name evidence="1" type="ORF">Rcae01_00140</name>
</gene>
<evidence type="ECO:0008006" key="3">
    <source>
        <dbReference type="Google" id="ProtNLM"/>
    </source>
</evidence>
<dbReference type="SUPFAM" id="SSF50249">
    <property type="entry name" value="Nucleic acid-binding proteins"/>
    <property type="match status" value="1"/>
</dbReference>
<dbReference type="EMBL" id="BAABRO010000001">
    <property type="protein sequence ID" value="GAA5504701.1"/>
    <property type="molecule type" value="Genomic_DNA"/>
</dbReference>
<comment type="caution">
    <text evidence="1">The sequence shown here is derived from an EMBL/GenBank/DDBJ whole genome shotgun (WGS) entry which is preliminary data.</text>
</comment>
<reference evidence="1 2" key="1">
    <citation type="submission" date="2024-02" db="EMBL/GenBank/DDBJ databases">
        <title>Rhodopirellula caenicola NBRC 110016.</title>
        <authorList>
            <person name="Ichikawa N."/>
            <person name="Katano-Makiyama Y."/>
            <person name="Hidaka K."/>
        </authorList>
    </citation>
    <scope>NUCLEOTIDE SEQUENCE [LARGE SCALE GENOMIC DNA]</scope>
    <source>
        <strain evidence="1 2">NBRC 110016</strain>
    </source>
</reference>
<accession>A0ABP9VIU7</accession>
<evidence type="ECO:0000313" key="2">
    <source>
        <dbReference type="Proteomes" id="UP001416858"/>
    </source>
</evidence>
<organism evidence="1 2">
    <name type="scientific">Novipirellula caenicola</name>
    <dbReference type="NCBI Taxonomy" id="1536901"/>
    <lineage>
        <taxon>Bacteria</taxon>
        <taxon>Pseudomonadati</taxon>
        <taxon>Planctomycetota</taxon>
        <taxon>Planctomycetia</taxon>
        <taxon>Pirellulales</taxon>
        <taxon>Pirellulaceae</taxon>
        <taxon>Novipirellula</taxon>
    </lineage>
</organism>
<name>A0ABP9VIU7_9BACT</name>
<sequence>MNTLYLDLHPTTAKRPPVVDRSIGFCRHCGRLADEHEQTCSRCEHDSVDAVSQFGEVYSYTTIRSCKTRSSAKSSGNNANGGNVECQDVQWVLALIQLSNGALVTGKIVPPRGDLHVGLRVKFVPATASVDHAGNALIFSPVVEQRELAS</sequence>
<protein>
    <recommendedName>
        <fullName evidence="3">DUF35 domain-containing protein</fullName>
    </recommendedName>
</protein>
<evidence type="ECO:0000313" key="1">
    <source>
        <dbReference type="EMBL" id="GAA5504701.1"/>
    </source>
</evidence>
<dbReference type="InterPro" id="IPR012340">
    <property type="entry name" value="NA-bd_OB-fold"/>
</dbReference>
<dbReference type="Proteomes" id="UP001416858">
    <property type="component" value="Unassembled WGS sequence"/>
</dbReference>
<dbReference type="RefSeq" id="WP_345681752.1">
    <property type="nucleotide sequence ID" value="NZ_BAABRO010000001.1"/>
</dbReference>